<keyword evidence="1" id="KW-0812">Transmembrane</keyword>
<evidence type="ECO:0000313" key="3">
    <source>
        <dbReference type="Proteomes" id="UP000054721"/>
    </source>
</evidence>
<keyword evidence="1" id="KW-1133">Transmembrane helix</keyword>
<feature type="transmembrane region" description="Helical" evidence="1">
    <location>
        <begin position="89"/>
        <end position="108"/>
    </location>
</feature>
<dbReference type="EMBL" id="JYDW01000055">
    <property type="protein sequence ID" value="KRZ58566.1"/>
    <property type="molecule type" value="Genomic_DNA"/>
</dbReference>
<organism evidence="2 3">
    <name type="scientific">Trichinella nativa</name>
    <dbReference type="NCBI Taxonomy" id="6335"/>
    <lineage>
        <taxon>Eukaryota</taxon>
        <taxon>Metazoa</taxon>
        <taxon>Ecdysozoa</taxon>
        <taxon>Nematoda</taxon>
        <taxon>Enoplea</taxon>
        <taxon>Dorylaimia</taxon>
        <taxon>Trichinellida</taxon>
        <taxon>Trichinellidae</taxon>
        <taxon>Trichinella</taxon>
    </lineage>
</organism>
<accession>A0A0V1LGE8</accession>
<proteinExistence type="predicted"/>
<evidence type="ECO:0000313" key="2">
    <source>
        <dbReference type="EMBL" id="KRZ58566.1"/>
    </source>
</evidence>
<protein>
    <submittedName>
        <fullName evidence="2">Uncharacterized protein</fullName>
    </submittedName>
</protein>
<reference evidence="2 3" key="1">
    <citation type="submission" date="2015-05" db="EMBL/GenBank/DDBJ databases">
        <title>Evolution of Trichinella species and genotypes.</title>
        <authorList>
            <person name="Korhonen P.K."/>
            <person name="Edoardo P."/>
            <person name="Giuseppe L.R."/>
            <person name="Gasser R.B."/>
        </authorList>
    </citation>
    <scope>NUCLEOTIDE SEQUENCE [LARGE SCALE GENOMIC DNA]</scope>
    <source>
        <strain evidence="2">ISS10</strain>
    </source>
</reference>
<keyword evidence="1" id="KW-0472">Membrane</keyword>
<dbReference type="AlphaFoldDB" id="A0A0V1LGE8"/>
<comment type="caution">
    <text evidence="2">The sequence shown here is derived from an EMBL/GenBank/DDBJ whole genome shotgun (WGS) entry which is preliminary data.</text>
</comment>
<gene>
    <name evidence="2" type="ORF">T02_8730</name>
</gene>
<sequence length="353" mass="40169">MTCLLFANVKATMTAEIEQDVQVEKQSQSEYTSKTFGSNVQYFGTDCRTQIQMANERLAQTSYYQIITQLPAVMRYLIFTSKDSTRKRVLGLLLLLLWLPALWNSLVWSSGVCVVRPMSIWPANLATLQWVFGAVSLSDVTSRDGPQNVANQWLLNDASPEKLYPVNTTWEISVDEYNFIFRNHSSVEEYSELGRRACMIQNAAFYPVLQRTIVETASLCCPHAGMVNFVRGMLDINKTEVTFRERRRGNLEINNIENGRLTMDYSLNALARKANVLVRRIYTSKTFCKEGCITKGMHWKNCVRGMKICPMDDFYSLAIISSGGGSLLRIDENACTRKKFCLNALTKCDVEIR</sequence>
<keyword evidence="3" id="KW-1185">Reference proteome</keyword>
<evidence type="ECO:0000256" key="1">
    <source>
        <dbReference type="SAM" id="Phobius"/>
    </source>
</evidence>
<name>A0A0V1LGE8_9BILA</name>
<dbReference type="Proteomes" id="UP000054721">
    <property type="component" value="Unassembled WGS sequence"/>
</dbReference>
<dbReference type="OrthoDB" id="5932700at2759"/>